<proteinExistence type="predicted"/>
<sequence>MVRLDGVEGPGASDVCLDETGAKWACGLQARAALHNLLAGSTLYCKPRQSLGPDQYTSRCVLGSVGGSNWTDRDLAFLLVELGWARPTGTMIERLAPYARAAQQGKLGLWRGDWSIAPPARVN</sequence>
<dbReference type="Gene3D" id="2.40.50.90">
    <property type="match status" value="1"/>
</dbReference>
<evidence type="ECO:0000313" key="2">
    <source>
        <dbReference type="Proteomes" id="UP000236743"/>
    </source>
</evidence>
<keyword evidence="2" id="KW-1185">Reference proteome</keyword>
<evidence type="ECO:0008006" key="3">
    <source>
        <dbReference type="Google" id="ProtNLM"/>
    </source>
</evidence>
<dbReference type="Proteomes" id="UP000236743">
    <property type="component" value="Unassembled WGS sequence"/>
</dbReference>
<dbReference type="EMBL" id="FNUY01000007">
    <property type="protein sequence ID" value="SEG60236.1"/>
    <property type="molecule type" value="Genomic_DNA"/>
</dbReference>
<dbReference type="AlphaFoldDB" id="A0A1H6BJ89"/>
<protein>
    <recommendedName>
        <fullName evidence="3">Nuclease homologue</fullName>
    </recommendedName>
</protein>
<reference evidence="1 2" key="1">
    <citation type="submission" date="2016-10" db="EMBL/GenBank/DDBJ databases">
        <authorList>
            <person name="de Groot N.N."/>
        </authorList>
    </citation>
    <scope>NUCLEOTIDE SEQUENCE [LARGE SCALE GENOMIC DNA]</scope>
    <source>
        <strain evidence="1 2">DSM 26656</strain>
    </source>
</reference>
<organism evidence="1 2">
    <name type="scientific">Bosea lathyri</name>
    <dbReference type="NCBI Taxonomy" id="1036778"/>
    <lineage>
        <taxon>Bacteria</taxon>
        <taxon>Pseudomonadati</taxon>
        <taxon>Pseudomonadota</taxon>
        <taxon>Alphaproteobacteria</taxon>
        <taxon>Hyphomicrobiales</taxon>
        <taxon>Boseaceae</taxon>
        <taxon>Bosea</taxon>
    </lineage>
</organism>
<evidence type="ECO:0000313" key="1">
    <source>
        <dbReference type="EMBL" id="SEG60236.1"/>
    </source>
</evidence>
<dbReference type="SUPFAM" id="SSF50199">
    <property type="entry name" value="Staphylococcal nuclease"/>
    <property type="match status" value="1"/>
</dbReference>
<accession>A0A1H6BJ89</accession>
<gene>
    <name evidence="1" type="ORF">SAMN04488115_107242</name>
</gene>
<dbReference type="InterPro" id="IPR035437">
    <property type="entry name" value="SNase_OB-fold_sf"/>
</dbReference>
<name>A0A1H6BJ89_9HYPH</name>